<comment type="caution">
    <text evidence="2">The sequence shown here is derived from an EMBL/GenBank/DDBJ whole genome shotgun (WGS) entry which is preliminary data.</text>
</comment>
<dbReference type="Proteomes" id="UP001331761">
    <property type="component" value="Unassembled WGS sequence"/>
</dbReference>
<evidence type="ECO:0000256" key="1">
    <source>
        <dbReference type="SAM" id="MobiDB-lite"/>
    </source>
</evidence>
<feature type="region of interest" description="Disordered" evidence="1">
    <location>
        <begin position="30"/>
        <end position="112"/>
    </location>
</feature>
<feature type="non-terminal residue" evidence="2">
    <location>
        <position position="171"/>
    </location>
</feature>
<dbReference type="AlphaFoldDB" id="A0AAN8FT76"/>
<organism evidence="2 3">
    <name type="scientific">Trichostrongylus colubriformis</name>
    <name type="common">Black scour worm</name>
    <dbReference type="NCBI Taxonomy" id="6319"/>
    <lineage>
        <taxon>Eukaryota</taxon>
        <taxon>Metazoa</taxon>
        <taxon>Ecdysozoa</taxon>
        <taxon>Nematoda</taxon>
        <taxon>Chromadorea</taxon>
        <taxon>Rhabditida</taxon>
        <taxon>Rhabditina</taxon>
        <taxon>Rhabditomorpha</taxon>
        <taxon>Strongyloidea</taxon>
        <taxon>Trichostrongylidae</taxon>
        <taxon>Trichostrongylus</taxon>
    </lineage>
</organism>
<proteinExistence type="predicted"/>
<dbReference type="EMBL" id="WIXE01000887">
    <property type="protein sequence ID" value="KAK5986211.1"/>
    <property type="molecule type" value="Genomic_DNA"/>
</dbReference>
<name>A0AAN8FT76_TRICO</name>
<sequence length="171" mass="19132">EKQTLTKNKKQQVARTAGGVCHRVSEVIDLLSTTPGKDTKVKKAVPRPASSESGNKENENEKKLKKQQVQPKRETKVNGKTTVDTSIVPEEESVSKEGISSDDDSTDEEVECVPVVKSKKRPATQSAEVDAKKTKFDVKPVQCETKDRTLDIMEQREQAIRKLQEKLKIMK</sequence>
<protein>
    <submittedName>
        <fullName evidence="2">Uncharacterized protein</fullName>
    </submittedName>
</protein>
<feature type="non-terminal residue" evidence="2">
    <location>
        <position position="1"/>
    </location>
</feature>
<gene>
    <name evidence="2" type="ORF">GCK32_011184</name>
</gene>
<feature type="compositionally biased region" description="Acidic residues" evidence="1">
    <location>
        <begin position="100"/>
        <end position="111"/>
    </location>
</feature>
<evidence type="ECO:0000313" key="2">
    <source>
        <dbReference type="EMBL" id="KAK5986211.1"/>
    </source>
</evidence>
<accession>A0AAN8FT76</accession>
<reference evidence="2 3" key="1">
    <citation type="submission" date="2019-10" db="EMBL/GenBank/DDBJ databases">
        <title>Assembly and Annotation for the nematode Trichostrongylus colubriformis.</title>
        <authorList>
            <person name="Martin J."/>
        </authorList>
    </citation>
    <scope>NUCLEOTIDE SEQUENCE [LARGE SCALE GENOMIC DNA]</scope>
    <source>
        <strain evidence="2">G859</strain>
        <tissue evidence="2">Whole worm</tissue>
    </source>
</reference>
<keyword evidence="3" id="KW-1185">Reference proteome</keyword>
<evidence type="ECO:0000313" key="3">
    <source>
        <dbReference type="Proteomes" id="UP001331761"/>
    </source>
</evidence>